<evidence type="ECO:0000313" key="1">
    <source>
        <dbReference type="EMBL" id="MFB9952642.1"/>
    </source>
</evidence>
<dbReference type="Gene3D" id="1.25.10.90">
    <property type="match status" value="1"/>
</dbReference>
<evidence type="ECO:0000313" key="2">
    <source>
        <dbReference type="Proteomes" id="UP001589692"/>
    </source>
</evidence>
<dbReference type="PANTHER" id="PTHR41291">
    <property type="entry name" value="DNA ALKYLATION REPAIR PROTEIN"/>
    <property type="match status" value="1"/>
</dbReference>
<accession>A0ABV6AS07</accession>
<sequence length="229" mass="25172">MIGSPSSVAEIVAHLQSLRSQENIAGMARYGIATDGAIGISNPDLQKIARRVGRNHGRALDLWRTGIREARMLAIYTADPAALTPAEVRAWSADFASWEIVDAAADLLTETPFWRELIAEFSGDDREFVRRAAFSMIAGATVHNKREPDETFIAYLPLIEAHADDPRNFVKKAVNWALRNIGKRSRNCHGPALALSQKLATSVDKTARWIGKDAVKELSGEKVLARLKG</sequence>
<dbReference type="InterPro" id="IPR016024">
    <property type="entry name" value="ARM-type_fold"/>
</dbReference>
<dbReference type="InterPro" id="IPR014825">
    <property type="entry name" value="DNA_alkylation"/>
</dbReference>
<keyword evidence="2" id="KW-1185">Reference proteome</keyword>
<dbReference type="PANTHER" id="PTHR41291:SF1">
    <property type="entry name" value="DNA ALKYLATION REPAIR PROTEIN"/>
    <property type="match status" value="1"/>
</dbReference>
<dbReference type="EMBL" id="JBHMAA010000036">
    <property type="protein sequence ID" value="MFB9952642.1"/>
    <property type="molecule type" value="Genomic_DNA"/>
</dbReference>
<dbReference type="Proteomes" id="UP001589692">
    <property type="component" value="Unassembled WGS sequence"/>
</dbReference>
<dbReference type="Pfam" id="PF08713">
    <property type="entry name" value="DNA_alkylation"/>
    <property type="match status" value="1"/>
</dbReference>
<protein>
    <submittedName>
        <fullName evidence="1">DNA alkylation repair protein</fullName>
    </submittedName>
</protein>
<gene>
    <name evidence="1" type="ORF">ACFFP0_27670</name>
</gene>
<comment type="caution">
    <text evidence="1">The sequence shown here is derived from an EMBL/GenBank/DDBJ whole genome shotgun (WGS) entry which is preliminary data.</text>
</comment>
<dbReference type="SUPFAM" id="SSF48371">
    <property type="entry name" value="ARM repeat"/>
    <property type="match status" value="1"/>
</dbReference>
<reference evidence="1 2" key="1">
    <citation type="submission" date="2024-09" db="EMBL/GenBank/DDBJ databases">
        <authorList>
            <person name="Sun Q."/>
            <person name="Mori K."/>
        </authorList>
    </citation>
    <scope>NUCLEOTIDE SEQUENCE [LARGE SCALE GENOMIC DNA]</scope>
    <source>
        <strain evidence="1 2">TBRC 4938</strain>
    </source>
</reference>
<proteinExistence type="predicted"/>
<dbReference type="CDD" id="cd06561">
    <property type="entry name" value="AlkD_like"/>
    <property type="match status" value="1"/>
</dbReference>
<dbReference type="RefSeq" id="WP_377265438.1">
    <property type="nucleotide sequence ID" value="NZ_JBHMAA010000036.1"/>
</dbReference>
<name>A0ABV6AS07_9HYPH</name>
<organism evidence="1 2">
    <name type="scientific">Rhizobium puerariae</name>
    <dbReference type="NCBI Taxonomy" id="1585791"/>
    <lineage>
        <taxon>Bacteria</taxon>
        <taxon>Pseudomonadati</taxon>
        <taxon>Pseudomonadota</taxon>
        <taxon>Alphaproteobacteria</taxon>
        <taxon>Hyphomicrobiales</taxon>
        <taxon>Rhizobiaceae</taxon>
        <taxon>Rhizobium/Agrobacterium group</taxon>
        <taxon>Rhizobium</taxon>
    </lineage>
</organism>